<proteinExistence type="predicted"/>
<evidence type="ECO:0000313" key="1">
    <source>
        <dbReference type="EMBL" id="CAI2364135.1"/>
    </source>
</evidence>
<dbReference type="Proteomes" id="UP001295684">
    <property type="component" value="Unassembled WGS sequence"/>
</dbReference>
<dbReference type="EMBL" id="CAMPGE010005286">
    <property type="protein sequence ID" value="CAI2364135.1"/>
    <property type="molecule type" value="Genomic_DNA"/>
</dbReference>
<keyword evidence="2" id="KW-1185">Reference proteome</keyword>
<name>A0AAD1U870_EUPCR</name>
<accession>A0AAD1U870</accession>
<dbReference type="AlphaFoldDB" id="A0AAD1U870"/>
<reference evidence="1" key="1">
    <citation type="submission" date="2023-07" db="EMBL/GenBank/DDBJ databases">
        <authorList>
            <consortium name="AG Swart"/>
            <person name="Singh M."/>
            <person name="Singh A."/>
            <person name="Seah K."/>
            <person name="Emmerich C."/>
        </authorList>
    </citation>
    <scope>NUCLEOTIDE SEQUENCE</scope>
    <source>
        <strain evidence="1">DP1</strain>
    </source>
</reference>
<comment type="caution">
    <text evidence="1">The sequence shown here is derived from an EMBL/GenBank/DDBJ whole genome shotgun (WGS) entry which is preliminary data.</text>
</comment>
<gene>
    <name evidence="1" type="ORF">ECRASSUSDP1_LOCUS5477</name>
</gene>
<protein>
    <submittedName>
        <fullName evidence="1">Uncharacterized protein</fullName>
    </submittedName>
</protein>
<sequence>MRCNNRQLRSKELNTFVKIRKSDQDRLSYFNKSSMPHSKPPKYFREGNPGKYFKNRKSVVSQQSHEFKKDIESKNINISRIQIPFKKSSFIDGSLNDETSYKRHKISAGHNKELPLHRQLREKRSSAEIESSKAIPESFPSIEVIDTKTKNSKNVHKSYYNSFYKNEEQMKPLQPSNMQKGTSSLVNLSRRIKRPGVTASVLPRLKKGSTKLTIGGKGKIIFSNQDQIPIMFRERLK</sequence>
<evidence type="ECO:0000313" key="2">
    <source>
        <dbReference type="Proteomes" id="UP001295684"/>
    </source>
</evidence>
<organism evidence="1 2">
    <name type="scientific">Euplotes crassus</name>
    <dbReference type="NCBI Taxonomy" id="5936"/>
    <lineage>
        <taxon>Eukaryota</taxon>
        <taxon>Sar</taxon>
        <taxon>Alveolata</taxon>
        <taxon>Ciliophora</taxon>
        <taxon>Intramacronucleata</taxon>
        <taxon>Spirotrichea</taxon>
        <taxon>Hypotrichia</taxon>
        <taxon>Euplotida</taxon>
        <taxon>Euplotidae</taxon>
        <taxon>Moneuplotes</taxon>
    </lineage>
</organism>